<evidence type="ECO:0000256" key="3">
    <source>
        <dbReference type="PROSITE-ProRule" id="PRU00221"/>
    </source>
</evidence>
<dbReference type="AlphaFoldDB" id="A0A9P7BBW9"/>
<dbReference type="PANTHER" id="PTHR10971">
    <property type="entry name" value="MRNA EXPORT FACTOR AND BUB3"/>
    <property type="match status" value="1"/>
</dbReference>
<sequence length="346" mass="38803">MMNDLKKDAGKLLIPDTPDDYISDLVLSDEIVDLGKCLLVTAWDGTLSIYEINSENGDRANYNKSVNLINRGQYENPIICCCVVDFNIYVGTVQGEILRYDVATSQFVSVLQTQEDLANLAICKVFPYQVSGSPSCLICVSWDRTISVVDITKGTVIMRIRLSEGSKILTADCDSNQLIIVETGHRLRLFKFPLRESDEGKSFNSALKYQIRDVKILPDSKGYIISSIDGRVAVEFFNGSEKQFAFRCHRLDLKDTQFVFPVNTLAFCPDSSKVLTGGSDGTVSYWNLETRRKLKQFPKFNSNSVVKLICDKDEFYVATSDDSFKTNATITNDIDLQPSSLYMVPL</sequence>
<feature type="repeat" description="WD" evidence="3">
    <location>
        <begin position="262"/>
        <end position="296"/>
    </location>
</feature>
<comment type="caution">
    <text evidence="4">The sequence shown here is derived from an EMBL/GenBank/DDBJ whole genome shotgun (WGS) entry which is preliminary data.</text>
</comment>
<proteinExistence type="predicted"/>
<evidence type="ECO:0008006" key="6">
    <source>
        <dbReference type="Google" id="ProtNLM"/>
    </source>
</evidence>
<accession>A0A9P7BBW9</accession>
<dbReference type="InterPro" id="IPR015943">
    <property type="entry name" value="WD40/YVTN_repeat-like_dom_sf"/>
</dbReference>
<evidence type="ECO:0000313" key="4">
    <source>
        <dbReference type="EMBL" id="KAG0669844.1"/>
    </source>
</evidence>
<evidence type="ECO:0000256" key="2">
    <source>
        <dbReference type="ARBA" id="ARBA00022737"/>
    </source>
</evidence>
<dbReference type="SUPFAM" id="SSF50978">
    <property type="entry name" value="WD40 repeat-like"/>
    <property type="match status" value="1"/>
</dbReference>
<protein>
    <recommendedName>
        <fullName evidence="6">Anaphase-promoting complex subunit 4 WD40 domain-containing protein</fullName>
    </recommendedName>
</protein>
<dbReference type="EMBL" id="PUHR01000032">
    <property type="protein sequence ID" value="KAG0669844.1"/>
    <property type="molecule type" value="Genomic_DNA"/>
</dbReference>
<dbReference type="InterPro" id="IPR001680">
    <property type="entry name" value="WD40_rpt"/>
</dbReference>
<organism evidence="4 5">
    <name type="scientific">Maudiozyma exigua</name>
    <name type="common">Yeast</name>
    <name type="synonym">Kazachstania exigua</name>
    <dbReference type="NCBI Taxonomy" id="34358"/>
    <lineage>
        <taxon>Eukaryota</taxon>
        <taxon>Fungi</taxon>
        <taxon>Dikarya</taxon>
        <taxon>Ascomycota</taxon>
        <taxon>Saccharomycotina</taxon>
        <taxon>Saccharomycetes</taxon>
        <taxon>Saccharomycetales</taxon>
        <taxon>Saccharomycetaceae</taxon>
        <taxon>Maudiozyma</taxon>
    </lineage>
</organism>
<dbReference type="SMART" id="SM00320">
    <property type="entry name" value="WD40"/>
    <property type="match status" value="2"/>
</dbReference>
<gene>
    <name evidence="4" type="ORF">C6P45_003239</name>
</gene>
<dbReference type="PROSITE" id="PS50082">
    <property type="entry name" value="WD_REPEATS_2"/>
    <property type="match status" value="1"/>
</dbReference>
<dbReference type="Proteomes" id="UP000750334">
    <property type="component" value="Unassembled WGS sequence"/>
</dbReference>
<keyword evidence="5" id="KW-1185">Reference proteome</keyword>
<name>A0A9P7BBW9_MAUEX</name>
<evidence type="ECO:0000256" key="1">
    <source>
        <dbReference type="ARBA" id="ARBA00022574"/>
    </source>
</evidence>
<dbReference type="Pfam" id="PF00400">
    <property type="entry name" value="WD40"/>
    <property type="match status" value="1"/>
</dbReference>
<keyword evidence="2" id="KW-0677">Repeat</keyword>
<reference evidence="4 5" key="1">
    <citation type="submission" date="2020-11" db="EMBL/GenBank/DDBJ databases">
        <title>Kefir isolates.</title>
        <authorList>
            <person name="Marcisauskas S."/>
            <person name="Kim Y."/>
            <person name="Blasche S."/>
        </authorList>
    </citation>
    <scope>NUCLEOTIDE SEQUENCE [LARGE SCALE GENOMIC DNA]</scope>
    <source>
        <strain evidence="4 5">OG2</strain>
    </source>
</reference>
<dbReference type="InterPro" id="IPR036322">
    <property type="entry name" value="WD40_repeat_dom_sf"/>
</dbReference>
<keyword evidence="1 3" id="KW-0853">WD repeat</keyword>
<dbReference type="OrthoDB" id="10262475at2759"/>
<evidence type="ECO:0000313" key="5">
    <source>
        <dbReference type="Proteomes" id="UP000750334"/>
    </source>
</evidence>
<dbReference type="Gene3D" id="2.130.10.10">
    <property type="entry name" value="YVTN repeat-like/Quinoprotein amine dehydrogenase"/>
    <property type="match status" value="1"/>
</dbReference>